<evidence type="ECO:0000313" key="3">
    <source>
        <dbReference type="Proteomes" id="UP000630805"/>
    </source>
</evidence>
<comment type="caution">
    <text evidence="2">The sequence shown here is derived from an EMBL/GenBank/DDBJ whole genome shotgun (WGS) entry which is preliminary data.</text>
</comment>
<accession>A0ABX2PN68</accession>
<dbReference type="EMBL" id="JABXWT010000001">
    <property type="protein sequence ID" value="NVO54544.1"/>
    <property type="molecule type" value="Genomic_DNA"/>
</dbReference>
<proteinExistence type="predicted"/>
<evidence type="ECO:0000256" key="1">
    <source>
        <dbReference type="SAM" id="MobiDB-lite"/>
    </source>
</evidence>
<gene>
    <name evidence="2" type="ORF">HW561_01915</name>
</gene>
<organism evidence="2 3">
    <name type="scientific">Ruegeria haliotis</name>
    <dbReference type="NCBI Taxonomy" id="2747601"/>
    <lineage>
        <taxon>Bacteria</taxon>
        <taxon>Pseudomonadati</taxon>
        <taxon>Pseudomonadota</taxon>
        <taxon>Alphaproteobacteria</taxon>
        <taxon>Rhodobacterales</taxon>
        <taxon>Roseobacteraceae</taxon>
        <taxon>Ruegeria</taxon>
    </lineage>
</organism>
<dbReference type="RefSeq" id="WP_176862234.1">
    <property type="nucleotide sequence ID" value="NZ_JABXWT010000001.1"/>
</dbReference>
<dbReference type="Proteomes" id="UP000630805">
    <property type="component" value="Unassembled WGS sequence"/>
</dbReference>
<sequence>MSGPSKIATCCYCGTRAALVLKGKDRHELSCSSCGAPLHNLKMLPKRKVSKVKTARADTSYSGSHKSKRKKKKKTMFSRVLDEAWDVIEDIFD</sequence>
<protein>
    <recommendedName>
        <fullName evidence="4">TFIIB zinc-binding protein</fullName>
    </recommendedName>
</protein>
<reference evidence="2 3" key="1">
    <citation type="submission" date="2020-06" db="EMBL/GenBank/DDBJ databases">
        <authorList>
            <person name="Cao W.R."/>
        </authorList>
    </citation>
    <scope>NUCLEOTIDE SEQUENCE [LARGE SCALE GENOMIC DNA]</scope>
    <source>
        <strain evidence="2 3">B1Z28</strain>
    </source>
</reference>
<feature type="region of interest" description="Disordered" evidence="1">
    <location>
        <begin position="49"/>
        <end position="74"/>
    </location>
</feature>
<feature type="compositionally biased region" description="Basic residues" evidence="1">
    <location>
        <begin position="65"/>
        <end position="74"/>
    </location>
</feature>
<keyword evidence="3" id="KW-1185">Reference proteome</keyword>
<name>A0ABX2PN68_9RHOB</name>
<evidence type="ECO:0000313" key="2">
    <source>
        <dbReference type="EMBL" id="NVO54544.1"/>
    </source>
</evidence>
<evidence type="ECO:0008006" key="4">
    <source>
        <dbReference type="Google" id="ProtNLM"/>
    </source>
</evidence>